<accession>A0A7U5BEX5</accession>
<dbReference type="AlphaFoldDB" id="A0A7U5BEX5"/>
<dbReference type="InterPro" id="IPR050490">
    <property type="entry name" value="Bact_solute-bd_prot1"/>
</dbReference>
<name>A0A7U5BEX5_9SPHN</name>
<reference evidence="3 4" key="1">
    <citation type="journal article" date="2015" name="Int. J. Syst. Evol. Microbiol.">
        <title>Sphingomonas hengshuiensis sp. nov., isolated from lake wetland.</title>
        <authorList>
            <person name="Wei S."/>
            <person name="Wang T."/>
            <person name="Liu H."/>
            <person name="Zhang C."/>
            <person name="Guo J."/>
            <person name="Wang Q."/>
            <person name="Liang K."/>
            <person name="Zhang Z."/>
        </authorList>
    </citation>
    <scope>NUCLEOTIDE SEQUENCE [LARGE SCALE GENOMIC DNA]</scope>
    <source>
        <strain evidence="3 4">WHSC-8</strain>
    </source>
</reference>
<dbReference type="PANTHER" id="PTHR43649">
    <property type="entry name" value="ARABINOSE-BINDING PROTEIN-RELATED"/>
    <property type="match status" value="1"/>
</dbReference>
<evidence type="ECO:0000313" key="3">
    <source>
        <dbReference type="EMBL" id="AJP74018.1"/>
    </source>
</evidence>
<protein>
    <submittedName>
        <fullName evidence="3">Sugar ABC transporter substrate-binding protein</fullName>
    </submittedName>
</protein>
<dbReference type="Pfam" id="PF01547">
    <property type="entry name" value="SBP_bac_1"/>
    <property type="match status" value="1"/>
</dbReference>
<dbReference type="PANTHER" id="PTHR43649:SF12">
    <property type="entry name" value="DIACETYLCHITOBIOSE BINDING PROTEIN DASA"/>
    <property type="match status" value="1"/>
</dbReference>
<dbReference type="InterPro" id="IPR006059">
    <property type="entry name" value="SBP"/>
</dbReference>
<evidence type="ECO:0000256" key="1">
    <source>
        <dbReference type="ARBA" id="ARBA00004418"/>
    </source>
</evidence>
<sequence>MTEKRLRIAVRRFDPFERAIARQFADFAAVAGVDAAIDIVPMELNALHATLFTERGLGDGSFDIAFLNTDWLAEAQAGGLIEDLAPWLEKAPIADFPEAWSPSLTGLQRFSGGFWGMPYHDGPECLIYRRDLLEQAGLDVPQSWEAFHDAARALDDPANGVSGTVLALFPDGHNGFYDFCIHIWSRGGAPFDAAGRPCFVGAEAEAALDFLRTLARDRGAVPVDCADLDSVAAGLRFCEGRVAMMANWFGFAALGEAADSPVRGRIDVAPLPKGAGGESVSLNVFWVLAIGAGSANKPMAWDFLRHCATAAMDRITTDEGAIGVRRSTWADPDVNARVPYAHRLDWLHAHARHIPVRPDIVAISAIVDDMIGAAIGSDRPTRDLLAEAQARAEALAG</sequence>
<keyword evidence="4" id="KW-1185">Reference proteome</keyword>
<evidence type="ECO:0000256" key="2">
    <source>
        <dbReference type="ARBA" id="ARBA00008520"/>
    </source>
</evidence>
<dbReference type="EMBL" id="CP010836">
    <property type="protein sequence ID" value="AJP74018.1"/>
    <property type="molecule type" value="Genomic_DNA"/>
</dbReference>
<dbReference type="OrthoDB" id="7532544at2"/>
<proteinExistence type="inferred from homology"/>
<gene>
    <name evidence="3" type="ORF">TS85_22790</name>
</gene>
<evidence type="ECO:0000313" key="4">
    <source>
        <dbReference type="Proteomes" id="UP000032300"/>
    </source>
</evidence>
<dbReference type="KEGG" id="sphi:TS85_22790"/>
<organism evidence="3 4">
    <name type="scientific">Sphingomonas hengshuiensis</name>
    <dbReference type="NCBI Taxonomy" id="1609977"/>
    <lineage>
        <taxon>Bacteria</taxon>
        <taxon>Pseudomonadati</taxon>
        <taxon>Pseudomonadota</taxon>
        <taxon>Alphaproteobacteria</taxon>
        <taxon>Sphingomonadales</taxon>
        <taxon>Sphingomonadaceae</taxon>
        <taxon>Sphingomonas</taxon>
    </lineage>
</organism>
<dbReference type="SUPFAM" id="SSF53850">
    <property type="entry name" value="Periplasmic binding protein-like II"/>
    <property type="match status" value="1"/>
</dbReference>
<reference evidence="3 4" key="2">
    <citation type="submission" date="2015-02" db="EMBL/GenBank/DDBJ databases">
        <title>The complete genome of Sphingomonas hengshuiensis sp. WHSC-8 isolated from soil of Hengshui Lake.</title>
        <authorList>
            <person name="Wei S."/>
            <person name="Guo J."/>
            <person name="Su C."/>
            <person name="Wu R."/>
            <person name="Zhang Z."/>
            <person name="Liang K."/>
            <person name="Li H."/>
            <person name="Wang T."/>
            <person name="Liu H."/>
            <person name="Zhang C."/>
            <person name="Li Z."/>
            <person name="Wang Q."/>
            <person name="Meng J."/>
        </authorList>
    </citation>
    <scope>NUCLEOTIDE SEQUENCE [LARGE SCALE GENOMIC DNA]</scope>
    <source>
        <strain evidence="3 4">WHSC-8</strain>
    </source>
</reference>
<dbReference type="GO" id="GO:0042597">
    <property type="term" value="C:periplasmic space"/>
    <property type="evidence" value="ECO:0007669"/>
    <property type="project" value="UniProtKB-SubCell"/>
</dbReference>
<dbReference type="Proteomes" id="UP000032300">
    <property type="component" value="Chromosome"/>
</dbReference>
<dbReference type="RefSeq" id="WP_044335328.1">
    <property type="nucleotide sequence ID" value="NZ_CP010836.1"/>
</dbReference>
<comment type="similarity">
    <text evidence="2">Belongs to the bacterial solute-binding protein 1 family.</text>
</comment>
<comment type="subcellular location">
    <subcellularLocation>
        <location evidence="1">Periplasm</location>
    </subcellularLocation>
</comment>
<dbReference type="Gene3D" id="3.40.190.10">
    <property type="entry name" value="Periplasmic binding protein-like II"/>
    <property type="match status" value="2"/>
</dbReference>